<dbReference type="InterPro" id="IPR020084">
    <property type="entry name" value="NUDIX_hydrolase_CS"/>
</dbReference>
<comment type="similarity">
    <text evidence="2 4">Belongs to the Nudix hydrolase family.</text>
</comment>
<dbReference type="InterPro" id="IPR000086">
    <property type="entry name" value="NUDIX_hydrolase_dom"/>
</dbReference>
<accession>A0A852WYR5</accession>
<dbReference type="InterPro" id="IPR020476">
    <property type="entry name" value="Nudix_hydrolase"/>
</dbReference>
<keyword evidence="3 4" id="KW-0378">Hydrolase</keyword>
<dbReference type="InterPro" id="IPR015797">
    <property type="entry name" value="NUDIX_hydrolase-like_dom_sf"/>
</dbReference>
<name>A0A852WYR5_9MICO</name>
<evidence type="ECO:0000256" key="4">
    <source>
        <dbReference type="RuleBase" id="RU003476"/>
    </source>
</evidence>
<dbReference type="GO" id="GO:0016787">
    <property type="term" value="F:hydrolase activity"/>
    <property type="evidence" value="ECO:0007669"/>
    <property type="project" value="UniProtKB-KW"/>
</dbReference>
<sequence length="244" mass="26212">MTSGDVTSGVELVVVAPDGATLEVLTLPHGADPEARLAAAGWYLVALLDAVRTDEVVQIRVQAERGQAVAALPEPAEQPSSGAGADGERPVPYQRVACYGVVIGDRRLLLTELSERVSGAAGSWNLPGGGLDPGEQPHDGLVREIWEETGHDVVRARLADVETRHWVGRSPGGRLEDFHAVRLIYRAQVAQVREPVVHDVGGSTARARWVSREEIPDYPIVPTVQRALTRIGWDRATGPTAVRP</sequence>
<evidence type="ECO:0000313" key="8">
    <source>
        <dbReference type="Proteomes" id="UP000592181"/>
    </source>
</evidence>
<dbReference type="Proteomes" id="UP000592181">
    <property type="component" value="Unassembled WGS sequence"/>
</dbReference>
<proteinExistence type="inferred from homology"/>
<dbReference type="Gene3D" id="3.90.79.10">
    <property type="entry name" value="Nucleoside Triphosphate Pyrophosphohydrolase"/>
    <property type="match status" value="1"/>
</dbReference>
<reference evidence="7 8" key="1">
    <citation type="submission" date="2020-07" db="EMBL/GenBank/DDBJ databases">
        <title>Sequencing the genomes of 1000 actinobacteria strains.</title>
        <authorList>
            <person name="Klenk H.-P."/>
        </authorList>
    </citation>
    <scope>NUCLEOTIDE SEQUENCE [LARGE SCALE GENOMIC DNA]</scope>
    <source>
        <strain evidence="7 8">DSM 24723</strain>
    </source>
</reference>
<dbReference type="PROSITE" id="PS51462">
    <property type="entry name" value="NUDIX"/>
    <property type="match status" value="1"/>
</dbReference>
<dbReference type="RefSeq" id="WP_179461370.1">
    <property type="nucleotide sequence ID" value="NZ_JACBZX010000001.1"/>
</dbReference>
<comment type="cofactor">
    <cofactor evidence="1">
        <name>Mg(2+)</name>
        <dbReference type="ChEBI" id="CHEBI:18420"/>
    </cofactor>
</comment>
<dbReference type="PRINTS" id="PR00502">
    <property type="entry name" value="NUDIXFAMILY"/>
</dbReference>
<evidence type="ECO:0000313" key="7">
    <source>
        <dbReference type="EMBL" id="NYG35749.1"/>
    </source>
</evidence>
<dbReference type="PANTHER" id="PTHR43046">
    <property type="entry name" value="GDP-MANNOSE MANNOSYL HYDROLASE"/>
    <property type="match status" value="1"/>
</dbReference>
<comment type="caution">
    <text evidence="7">The sequence shown here is derived from an EMBL/GenBank/DDBJ whole genome shotgun (WGS) entry which is preliminary data.</text>
</comment>
<evidence type="ECO:0000256" key="1">
    <source>
        <dbReference type="ARBA" id="ARBA00001946"/>
    </source>
</evidence>
<protein>
    <submittedName>
        <fullName evidence="7">8-oxo-dGTP pyrophosphatase MutT (NUDIX family)</fullName>
    </submittedName>
</protein>
<dbReference type="EMBL" id="JACBZX010000001">
    <property type="protein sequence ID" value="NYG35749.1"/>
    <property type="molecule type" value="Genomic_DNA"/>
</dbReference>
<dbReference type="AlphaFoldDB" id="A0A852WYR5"/>
<evidence type="ECO:0000256" key="5">
    <source>
        <dbReference type="SAM" id="MobiDB-lite"/>
    </source>
</evidence>
<evidence type="ECO:0000256" key="2">
    <source>
        <dbReference type="ARBA" id="ARBA00005582"/>
    </source>
</evidence>
<organism evidence="7 8">
    <name type="scientific">Janibacter alkaliphilus</name>
    <dbReference type="NCBI Taxonomy" id="1069963"/>
    <lineage>
        <taxon>Bacteria</taxon>
        <taxon>Bacillati</taxon>
        <taxon>Actinomycetota</taxon>
        <taxon>Actinomycetes</taxon>
        <taxon>Micrococcales</taxon>
        <taxon>Intrasporangiaceae</taxon>
        <taxon>Janibacter</taxon>
    </lineage>
</organism>
<keyword evidence="8" id="KW-1185">Reference proteome</keyword>
<dbReference type="PANTHER" id="PTHR43046:SF2">
    <property type="entry name" value="8-OXO-DGTP DIPHOSPHATASE-RELATED"/>
    <property type="match status" value="1"/>
</dbReference>
<dbReference type="Pfam" id="PF00293">
    <property type="entry name" value="NUDIX"/>
    <property type="match status" value="1"/>
</dbReference>
<evidence type="ECO:0000256" key="3">
    <source>
        <dbReference type="ARBA" id="ARBA00022801"/>
    </source>
</evidence>
<feature type="region of interest" description="Disordered" evidence="5">
    <location>
        <begin position="70"/>
        <end position="89"/>
    </location>
</feature>
<dbReference type="SUPFAM" id="SSF55811">
    <property type="entry name" value="Nudix"/>
    <property type="match status" value="1"/>
</dbReference>
<dbReference type="PROSITE" id="PS00893">
    <property type="entry name" value="NUDIX_BOX"/>
    <property type="match status" value="1"/>
</dbReference>
<evidence type="ECO:0000259" key="6">
    <source>
        <dbReference type="PROSITE" id="PS51462"/>
    </source>
</evidence>
<feature type="domain" description="Nudix hydrolase" evidence="6">
    <location>
        <begin position="92"/>
        <end position="234"/>
    </location>
</feature>
<gene>
    <name evidence="7" type="ORF">BJY28_000218</name>
</gene>